<evidence type="ECO:0000256" key="3">
    <source>
        <dbReference type="ARBA" id="ARBA00016855"/>
    </source>
</evidence>
<keyword evidence="7" id="KW-1185">Reference proteome</keyword>
<dbReference type="GO" id="GO:0005730">
    <property type="term" value="C:nucleolus"/>
    <property type="evidence" value="ECO:0000318"/>
    <property type="project" value="GO_Central"/>
</dbReference>
<dbReference type="GO" id="GO:0019899">
    <property type="term" value="F:enzyme binding"/>
    <property type="evidence" value="ECO:0000318"/>
    <property type="project" value="GO_Central"/>
</dbReference>
<dbReference type="Xenbase" id="XB-GENE-6486317">
    <property type="gene designation" value="rps19bp1.L"/>
</dbReference>
<sequence>MSASLLRKGLDLLKEERSDIETKSKKRKAGSDPKHCLTSGKTGMKKQLRRLKQQGQRQDQKATAKGRVIRSAVEEFKKQSAKDHLQENLKYMLESRSVASKEVVDKILKQNRGRKAKDNRIKQEKVIKEKSVFSDADFKRFEMEYFGRR</sequence>
<dbReference type="PANTHER" id="PTHR31454:SF2">
    <property type="entry name" value="ACTIVE REGULATOR OF SIRT1"/>
    <property type="match status" value="1"/>
</dbReference>
<dbReference type="PANTHER" id="PTHR31454">
    <property type="entry name" value="ACTIVE REGULATOR OF SIRT1"/>
    <property type="match status" value="1"/>
</dbReference>
<dbReference type="OMA" id="KFQREYF"/>
<name>A0A1L8GNV7_XENLA</name>
<evidence type="ECO:0000313" key="9">
    <source>
        <dbReference type="Xenbase" id="XB-GENE-6486317"/>
    </source>
</evidence>
<evidence type="ECO:0000256" key="1">
    <source>
        <dbReference type="ARBA" id="ARBA00004604"/>
    </source>
</evidence>
<reference evidence="8" key="1">
    <citation type="submission" date="2025-08" db="UniProtKB">
        <authorList>
            <consortium name="RefSeq"/>
        </authorList>
    </citation>
    <scope>IDENTIFICATION</scope>
    <source>
        <strain evidence="8">J_2021</strain>
        <tissue evidence="8">Erythrocytes</tissue>
    </source>
</reference>
<keyword evidence="4" id="KW-0539">Nucleus</keyword>
<evidence type="ECO:0000256" key="4">
    <source>
        <dbReference type="ARBA" id="ARBA00023242"/>
    </source>
</evidence>
<organism evidence="7 8">
    <name type="scientific">Xenopus laevis</name>
    <name type="common">African clawed frog</name>
    <dbReference type="NCBI Taxonomy" id="8355"/>
    <lineage>
        <taxon>Eukaryota</taxon>
        <taxon>Metazoa</taxon>
        <taxon>Chordata</taxon>
        <taxon>Craniata</taxon>
        <taxon>Vertebrata</taxon>
        <taxon>Euteleostomi</taxon>
        <taxon>Amphibia</taxon>
        <taxon>Batrachia</taxon>
        <taxon>Anura</taxon>
        <taxon>Pipoidea</taxon>
        <taxon>Pipidae</taxon>
        <taxon>Xenopodinae</taxon>
        <taxon>Xenopus</taxon>
        <taxon>Xenopus</taxon>
    </lineage>
</organism>
<dbReference type="OrthoDB" id="6493910at2759"/>
<protein>
    <recommendedName>
        <fullName evidence="3">Active regulator of SIRT1</fullName>
    </recommendedName>
    <alternativeName>
        <fullName evidence="5">40S ribosomal protein S19-binding protein 1</fullName>
    </alternativeName>
</protein>
<feature type="compositionally biased region" description="Basic and acidic residues" evidence="6">
    <location>
        <begin position="16"/>
        <end position="35"/>
    </location>
</feature>
<dbReference type="Proteomes" id="UP000186698">
    <property type="component" value="Chromosome 4L"/>
</dbReference>
<dbReference type="KEGG" id="xla:108714530"/>
<dbReference type="AlphaFoldDB" id="A0A1L8GNV7"/>
<dbReference type="PaxDb" id="8355-A0A1L8GNV7"/>
<evidence type="ECO:0000256" key="6">
    <source>
        <dbReference type="SAM" id="MobiDB-lite"/>
    </source>
</evidence>
<feature type="compositionally biased region" description="Basic residues" evidence="6">
    <location>
        <begin position="43"/>
        <end position="52"/>
    </location>
</feature>
<dbReference type="Pfam" id="PF15684">
    <property type="entry name" value="AROS"/>
    <property type="match status" value="1"/>
</dbReference>
<evidence type="ECO:0000313" key="8">
    <source>
        <dbReference type="RefSeq" id="XP_018114329.1"/>
    </source>
</evidence>
<dbReference type="RefSeq" id="XP_018114329.1">
    <property type="nucleotide sequence ID" value="XM_018258840.2"/>
</dbReference>
<gene>
    <name evidence="8 9" type="primary">rps19bp1.L</name>
</gene>
<dbReference type="CTD" id="108714530"/>
<comment type="similarity">
    <text evidence="2">Belongs to the AROS family.</text>
</comment>
<dbReference type="STRING" id="8355.A0A1L8GNV7"/>
<dbReference type="Bgee" id="108714530">
    <property type="expression patterns" value="Expressed in neurula embryo and 19 other cell types or tissues"/>
</dbReference>
<dbReference type="GeneID" id="108714530"/>
<dbReference type="InterPro" id="IPR023262">
    <property type="entry name" value="AROS"/>
</dbReference>
<evidence type="ECO:0000313" key="7">
    <source>
        <dbReference type="Proteomes" id="UP000186698"/>
    </source>
</evidence>
<comment type="subcellular location">
    <subcellularLocation>
        <location evidence="1">Nucleus</location>
        <location evidence="1">Nucleolus</location>
    </subcellularLocation>
</comment>
<accession>A0A1L8GNV7</accession>
<dbReference type="AGR" id="Xenbase:XB-GENE-6486317"/>
<evidence type="ECO:0000256" key="2">
    <source>
        <dbReference type="ARBA" id="ARBA00007318"/>
    </source>
</evidence>
<dbReference type="PRINTS" id="PR02029">
    <property type="entry name" value="ACTREGSIRT1"/>
</dbReference>
<evidence type="ECO:0000256" key="5">
    <source>
        <dbReference type="ARBA" id="ARBA00032748"/>
    </source>
</evidence>
<proteinExistence type="inferred from homology"/>
<feature type="region of interest" description="Disordered" evidence="6">
    <location>
        <begin position="16"/>
        <end position="66"/>
    </location>
</feature>